<dbReference type="SUPFAM" id="SSF51126">
    <property type="entry name" value="Pectin lyase-like"/>
    <property type="match status" value="1"/>
</dbReference>
<accession>A0ABU6GC37</accession>
<dbReference type="InterPro" id="IPR011050">
    <property type="entry name" value="Pectin_lyase_fold/virulence"/>
</dbReference>
<reference evidence="1 2" key="1">
    <citation type="submission" date="2023-03" db="EMBL/GenBank/DDBJ databases">
        <title>Bacillus Genome Sequencing.</title>
        <authorList>
            <person name="Dunlap C."/>
        </authorList>
    </citation>
    <scope>NUCLEOTIDE SEQUENCE [LARGE SCALE GENOMIC DNA]</scope>
    <source>
        <strain evidence="1 2">BD-533</strain>
    </source>
</reference>
<comment type="caution">
    <text evidence="1">The sequence shown here is derived from an EMBL/GenBank/DDBJ whole genome shotgun (WGS) entry which is preliminary data.</text>
</comment>
<dbReference type="RefSeq" id="WP_326074328.1">
    <property type="nucleotide sequence ID" value="NZ_JARLKY010000063.1"/>
</dbReference>
<evidence type="ECO:0000313" key="1">
    <source>
        <dbReference type="EMBL" id="MEC0230274.1"/>
    </source>
</evidence>
<organism evidence="1 2">
    <name type="scientific">Paenibacillus alba</name>
    <dbReference type="NCBI Taxonomy" id="1197127"/>
    <lineage>
        <taxon>Bacteria</taxon>
        <taxon>Bacillati</taxon>
        <taxon>Bacillota</taxon>
        <taxon>Bacilli</taxon>
        <taxon>Bacillales</taxon>
        <taxon>Paenibacillaceae</taxon>
        <taxon>Paenibacillus</taxon>
    </lineage>
</organism>
<gene>
    <name evidence="1" type="ORF">P4I72_24385</name>
</gene>
<dbReference type="Gene3D" id="2.160.20.10">
    <property type="entry name" value="Single-stranded right-handed beta-helix, Pectin lyase-like"/>
    <property type="match status" value="2"/>
</dbReference>
<name>A0ABU6GC37_9BACL</name>
<keyword evidence="2" id="KW-1185">Reference proteome</keyword>
<evidence type="ECO:0008006" key="3">
    <source>
        <dbReference type="Google" id="ProtNLM"/>
    </source>
</evidence>
<dbReference type="Proteomes" id="UP001338137">
    <property type="component" value="Unassembled WGS sequence"/>
</dbReference>
<proteinExistence type="predicted"/>
<protein>
    <recommendedName>
        <fullName evidence="3">Right-handed parallel beta-helix repeat-containing protein</fullName>
    </recommendedName>
</protein>
<sequence>MMTQDAIYVKDFQGQDDAAAIRAAIQRAVETNAGFVVFEPRRYILQSEITFRTDGFEHDAGSSKQDSKMCHIVIQGVRSLTLLGATDEQGNPATVLVGSNNGQVHSYLPAILWCEDCDQLTVKNIAFTREPEFASAGVVLRKDDTHIWVEVFEGNPCSDRMGCYCMNRFDPETGALTGESVTYGSGAGALWELVGPNQLRLQSADVASKVHVGEHLSWHQGAQTDFQTYFARCNQLKLLNLRTFNANGFCMLTESCKGIHADRIVFQPDGNRLFTAPRDAWKLFKCSGDICINEMIIEGVRMDGQNMHSTWLELSRIESRHEAVFFCKHTFASLETGSVVELRHEEEIYPLHIANWQHEGKGERGHYYRISFEQPLPDMAQTGMLGTASCWEPDRYICKDSQFTNIAGAGHLVRYDHLLILNCKYKNTMNPGILLGAELPVHSEGGHATDIVIKDCEFDNCGFFPRYGASGCIGIKSAGFSGKFNTDIIIMNNIMKNSEIGVHAIDAHHVYLIGNTFEGVDMPLLQDEEVNGTILSTERTGTGID</sequence>
<evidence type="ECO:0000313" key="2">
    <source>
        <dbReference type="Proteomes" id="UP001338137"/>
    </source>
</evidence>
<dbReference type="InterPro" id="IPR012334">
    <property type="entry name" value="Pectin_lyas_fold"/>
</dbReference>
<dbReference type="EMBL" id="JARLKY010000063">
    <property type="protein sequence ID" value="MEC0230274.1"/>
    <property type="molecule type" value="Genomic_DNA"/>
</dbReference>